<proteinExistence type="predicted"/>
<reference evidence="2 3" key="1">
    <citation type="submission" date="2019-09" db="EMBL/GenBank/DDBJ databases">
        <title>Non-baumannii Acinetobacter spp. carrying blaNDM-1 isolated in China.</title>
        <authorList>
            <person name="Cui C."/>
            <person name="Chen C."/>
            <person name="Sun J."/>
            <person name="Liu Y."/>
        </authorList>
    </citation>
    <scope>NUCLEOTIDE SEQUENCE [LARGE SCALE GENOMIC DNA]</scope>
    <source>
        <strain evidence="2 3">B18</strain>
    </source>
</reference>
<accession>A0A6C0Y675</accession>
<dbReference type="Pfam" id="PF01497">
    <property type="entry name" value="Peripla_BP_2"/>
    <property type="match status" value="1"/>
</dbReference>
<dbReference type="InterPro" id="IPR002491">
    <property type="entry name" value="ABC_transptr_periplasmic_BD"/>
</dbReference>
<evidence type="ECO:0000259" key="1">
    <source>
        <dbReference type="PROSITE" id="PS50983"/>
    </source>
</evidence>
<evidence type="ECO:0000313" key="3">
    <source>
        <dbReference type="Proteomes" id="UP000503440"/>
    </source>
</evidence>
<name>A0A6C0Y675_9GAMM</name>
<sequence length="327" mass="36429">MLGCQPATPSQKRVLSSEVQRRCVIDSTETQVCVRQPAQRIVSLFESGLDGLYMLGQGHKVVGIPAEIYLQPLLFNAYSKLDARIAKKQLATPSQGSNATNIESLMALKPDLVVLVSGQTQTIDLLRQFGIAVYVMESGTYAQVKEELAEIAVLTGSEHRAEDILQFADHIVAEVTEKTSRQAQRQSIYYAWSGGRIYSTSGRKSITNDFIELAGAYNIVKTDTNQPNVNPETLIEWNPDNIVLWNTDPQLIYQREELAGLKAVKQRKVFNLSPAFIYNPHTIKIIVTAIHLNHSIYPEQSDVPVDTLKLNILSKLYGGKLAKELMQ</sequence>
<dbReference type="EMBL" id="CP044455">
    <property type="protein sequence ID" value="QIC71610.1"/>
    <property type="molecule type" value="Genomic_DNA"/>
</dbReference>
<feature type="domain" description="Fe/B12 periplasmic-binding" evidence="1">
    <location>
        <begin position="40"/>
        <end position="300"/>
    </location>
</feature>
<protein>
    <submittedName>
        <fullName evidence="2">ABC transporter substrate-binding protein</fullName>
    </submittedName>
</protein>
<dbReference type="Gene3D" id="3.40.50.1980">
    <property type="entry name" value="Nitrogenase molybdenum iron protein domain"/>
    <property type="match status" value="2"/>
</dbReference>
<dbReference type="PANTHER" id="PTHR30535:SF34">
    <property type="entry name" value="MOLYBDATE-BINDING PROTEIN MOLA"/>
    <property type="match status" value="1"/>
</dbReference>
<dbReference type="PANTHER" id="PTHR30535">
    <property type="entry name" value="VITAMIN B12-BINDING PROTEIN"/>
    <property type="match status" value="1"/>
</dbReference>
<evidence type="ECO:0000313" key="2">
    <source>
        <dbReference type="EMBL" id="QIC71610.1"/>
    </source>
</evidence>
<dbReference type="PROSITE" id="PS50983">
    <property type="entry name" value="FE_B12_PBP"/>
    <property type="match status" value="1"/>
</dbReference>
<dbReference type="InterPro" id="IPR050902">
    <property type="entry name" value="ABC_Transporter_SBP"/>
</dbReference>
<organism evidence="2 3">
    <name type="scientific">Acinetobacter indicus</name>
    <dbReference type="NCBI Taxonomy" id="756892"/>
    <lineage>
        <taxon>Bacteria</taxon>
        <taxon>Pseudomonadati</taxon>
        <taxon>Pseudomonadota</taxon>
        <taxon>Gammaproteobacteria</taxon>
        <taxon>Moraxellales</taxon>
        <taxon>Moraxellaceae</taxon>
        <taxon>Acinetobacter</taxon>
    </lineage>
</organism>
<dbReference type="RefSeq" id="WP_163146299.1">
    <property type="nucleotide sequence ID" value="NZ_CP044455.1"/>
</dbReference>
<dbReference type="AlphaFoldDB" id="A0A6C0Y675"/>
<dbReference type="Proteomes" id="UP000503440">
    <property type="component" value="Chromosome"/>
</dbReference>
<dbReference type="SUPFAM" id="SSF53807">
    <property type="entry name" value="Helical backbone' metal receptor"/>
    <property type="match status" value="1"/>
</dbReference>
<gene>
    <name evidence="2" type="ORF">FSC09_03185</name>
</gene>